<protein>
    <submittedName>
        <fullName evidence="2">Uncharacterized protein</fullName>
    </submittedName>
</protein>
<organism evidence="2 3">
    <name type="scientific">Prorocentrum cordatum</name>
    <dbReference type="NCBI Taxonomy" id="2364126"/>
    <lineage>
        <taxon>Eukaryota</taxon>
        <taxon>Sar</taxon>
        <taxon>Alveolata</taxon>
        <taxon>Dinophyceae</taxon>
        <taxon>Prorocentrales</taxon>
        <taxon>Prorocentraceae</taxon>
        <taxon>Prorocentrum</taxon>
    </lineage>
</organism>
<dbReference type="EMBL" id="CAUYUJ010008226">
    <property type="protein sequence ID" value="CAK0823254.1"/>
    <property type="molecule type" value="Genomic_DNA"/>
</dbReference>
<dbReference type="PANTHER" id="PTHR12096">
    <property type="entry name" value="NUCLEAR PROTEIN SKIP-RELATED"/>
    <property type="match status" value="1"/>
</dbReference>
<reference evidence="2" key="1">
    <citation type="submission" date="2023-10" db="EMBL/GenBank/DDBJ databases">
        <authorList>
            <person name="Chen Y."/>
            <person name="Shah S."/>
            <person name="Dougan E. K."/>
            <person name="Thang M."/>
            <person name="Chan C."/>
        </authorList>
    </citation>
    <scope>NUCLEOTIDE SEQUENCE [LARGE SCALE GENOMIC DNA]</scope>
</reference>
<proteinExistence type="predicted"/>
<feature type="compositionally biased region" description="Low complexity" evidence="1">
    <location>
        <begin position="76"/>
        <end position="89"/>
    </location>
</feature>
<keyword evidence="3" id="KW-1185">Reference proteome</keyword>
<evidence type="ECO:0000313" key="2">
    <source>
        <dbReference type="EMBL" id="CAK0823254.1"/>
    </source>
</evidence>
<accession>A0ABN9RV83</accession>
<gene>
    <name evidence="2" type="ORF">PCOR1329_LOCUS24063</name>
</gene>
<comment type="caution">
    <text evidence="2">The sequence shown here is derived from an EMBL/GenBank/DDBJ whole genome shotgun (WGS) entry which is preliminary data.</text>
</comment>
<evidence type="ECO:0000256" key="1">
    <source>
        <dbReference type="SAM" id="MobiDB-lite"/>
    </source>
</evidence>
<dbReference type="InterPro" id="IPR017862">
    <property type="entry name" value="SKI-int_prot_SKIP"/>
</dbReference>
<feature type="region of interest" description="Disordered" evidence="1">
    <location>
        <begin position="71"/>
        <end position="106"/>
    </location>
</feature>
<feature type="non-terminal residue" evidence="2">
    <location>
        <position position="106"/>
    </location>
</feature>
<evidence type="ECO:0000313" key="3">
    <source>
        <dbReference type="Proteomes" id="UP001189429"/>
    </source>
</evidence>
<name>A0ABN9RV83_9DINO</name>
<sequence>MPDLTSYIIIAISCEAMYDARLFNQSAGLDTGYNGGSDERCAVYDKPLFADRSEAGIYKFDKERMEQHEGKFRNLGKSSFSGGAGADSSEPQSVLPRTGPVEFERE</sequence>
<dbReference type="Proteomes" id="UP001189429">
    <property type="component" value="Unassembled WGS sequence"/>
</dbReference>